<feature type="non-terminal residue" evidence="5">
    <location>
        <position position="66"/>
    </location>
</feature>
<dbReference type="PANTHER" id="PTHR11346:SF32">
    <property type="entry name" value="GALECTIN-4"/>
    <property type="match status" value="1"/>
</dbReference>
<dbReference type="InterPro" id="IPR001079">
    <property type="entry name" value="Galectin_CRD"/>
</dbReference>
<dbReference type="OrthoDB" id="8935312at2759"/>
<feature type="non-terminal residue" evidence="5">
    <location>
        <position position="1"/>
    </location>
</feature>
<dbReference type="InterPro" id="IPR013320">
    <property type="entry name" value="ConA-like_dom_sf"/>
</dbReference>
<dbReference type="EMBL" id="QNUK01000006">
    <property type="protein sequence ID" value="KAF5909295.1"/>
    <property type="molecule type" value="Genomic_DNA"/>
</dbReference>
<gene>
    <name evidence="5" type="ORF">DAT39_001069</name>
</gene>
<name>A0A8J4U8U3_CLAMG</name>
<keyword evidence="1 3" id="KW-0430">Lectin</keyword>
<proteinExistence type="predicted"/>
<evidence type="ECO:0000313" key="6">
    <source>
        <dbReference type="Proteomes" id="UP000727407"/>
    </source>
</evidence>
<evidence type="ECO:0000256" key="1">
    <source>
        <dbReference type="ARBA" id="ARBA00022734"/>
    </source>
</evidence>
<dbReference type="InterPro" id="IPR044156">
    <property type="entry name" value="Galectin-like"/>
</dbReference>
<comment type="caution">
    <text evidence="5">The sequence shown here is derived from an EMBL/GenBank/DDBJ whole genome shotgun (WGS) entry which is preliminary data.</text>
</comment>
<organism evidence="5 6">
    <name type="scientific">Clarias magur</name>
    <name type="common">Asian catfish</name>
    <name type="synonym">Macropteronotus magur</name>
    <dbReference type="NCBI Taxonomy" id="1594786"/>
    <lineage>
        <taxon>Eukaryota</taxon>
        <taxon>Metazoa</taxon>
        <taxon>Chordata</taxon>
        <taxon>Craniata</taxon>
        <taxon>Vertebrata</taxon>
        <taxon>Euteleostomi</taxon>
        <taxon>Actinopterygii</taxon>
        <taxon>Neopterygii</taxon>
        <taxon>Teleostei</taxon>
        <taxon>Ostariophysi</taxon>
        <taxon>Siluriformes</taxon>
        <taxon>Clariidae</taxon>
        <taxon>Clarias</taxon>
    </lineage>
</organism>
<dbReference type="Proteomes" id="UP000727407">
    <property type="component" value="Unassembled WGS sequence"/>
</dbReference>
<evidence type="ECO:0000313" key="5">
    <source>
        <dbReference type="EMBL" id="KAF5909295.1"/>
    </source>
</evidence>
<evidence type="ECO:0000259" key="4">
    <source>
        <dbReference type="PROSITE" id="PS51304"/>
    </source>
</evidence>
<reference evidence="5" key="1">
    <citation type="submission" date="2020-07" db="EMBL/GenBank/DDBJ databases">
        <title>Clarias magur genome sequencing, assembly and annotation.</title>
        <authorList>
            <person name="Kushwaha B."/>
            <person name="Kumar R."/>
            <person name="Das P."/>
            <person name="Joshi C.G."/>
            <person name="Kumar D."/>
            <person name="Nagpure N.S."/>
            <person name="Pandey M."/>
            <person name="Agarwal S."/>
            <person name="Srivastava S."/>
            <person name="Singh M."/>
            <person name="Sahoo L."/>
            <person name="Jayasankar P."/>
            <person name="Meher P.K."/>
            <person name="Koringa P.G."/>
            <person name="Iquebal M.A."/>
            <person name="Das S.P."/>
            <person name="Bit A."/>
            <person name="Patnaik S."/>
            <person name="Patel N."/>
            <person name="Shah T.M."/>
            <person name="Hinsu A."/>
            <person name="Jena J.K."/>
        </authorList>
    </citation>
    <scope>NUCLEOTIDE SEQUENCE</scope>
    <source>
        <strain evidence="5">CIFAMagur01</strain>
        <tissue evidence="5">Testis</tissue>
    </source>
</reference>
<keyword evidence="2" id="KW-0677">Repeat</keyword>
<dbReference type="PROSITE" id="PS51304">
    <property type="entry name" value="GALECTIN"/>
    <property type="match status" value="1"/>
</dbReference>
<dbReference type="Pfam" id="PF00337">
    <property type="entry name" value="Gal-bind_lectin"/>
    <property type="match status" value="1"/>
</dbReference>
<dbReference type="SUPFAM" id="SSF49899">
    <property type="entry name" value="Concanavalin A-like lectins/glucanases"/>
    <property type="match status" value="1"/>
</dbReference>
<dbReference type="GO" id="GO:0030246">
    <property type="term" value="F:carbohydrate binding"/>
    <property type="evidence" value="ECO:0007669"/>
    <property type="project" value="UniProtKB-UniRule"/>
</dbReference>
<evidence type="ECO:0000256" key="2">
    <source>
        <dbReference type="ARBA" id="ARBA00022737"/>
    </source>
</evidence>
<evidence type="ECO:0000256" key="3">
    <source>
        <dbReference type="RuleBase" id="RU102079"/>
    </source>
</evidence>
<feature type="domain" description="Galectin" evidence="4">
    <location>
        <begin position="1"/>
        <end position="66"/>
    </location>
</feature>
<dbReference type="AlphaFoldDB" id="A0A8J4U8U3"/>
<accession>A0A8J4U8U3</accession>
<sequence>FEINFQTGLTYCHDIAFHFNPRMDSVVRNTCRNGTWDGNYIETPGGPFVKGGAFDIIMVIKPECYE</sequence>
<keyword evidence="6" id="KW-1185">Reference proteome</keyword>
<dbReference type="PANTHER" id="PTHR11346">
    <property type="entry name" value="GALECTIN"/>
    <property type="match status" value="1"/>
</dbReference>
<dbReference type="Gene3D" id="2.60.120.200">
    <property type="match status" value="1"/>
</dbReference>
<protein>
    <recommendedName>
        <fullName evidence="3">Galectin</fullName>
    </recommendedName>
</protein>